<dbReference type="Proteomes" id="UP001189429">
    <property type="component" value="Unassembled WGS sequence"/>
</dbReference>
<comment type="caution">
    <text evidence="1">The sequence shown here is derived from an EMBL/GenBank/DDBJ whole genome shotgun (WGS) entry which is preliminary data.</text>
</comment>
<gene>
    <name evidence="1" type="ORF">PCOR1329_LOCUS60394</name>
</gene>
<accession>A0ABN9VTE8</accession>
<keyword evidence="2" id="KW-1185">Reference proteome</keyword>
<sequence>MASESDVVNRLAGLIERRVRFIEAQATAGIDRHCLLPAQCGAIVSEIMQGRVMDEDEPTAITSAIARGPWSDGQKLQVASALQETVVKPLKGK</sequence>
<name>A0ABN9VTE8_9DINO</name>
<proteinExistence type="predicted"/>
<feature type="non-terminal residue" evidence="1">
    <location>
        <position position="93"/>
    </location>
</feature>
<evidence type="ECO:0000313" key="1">
    <source>
        <dbReference type="EMBL" id="CAK0875826.1"/>
    </source>
</evidence>
<organism evidence="1 2">
    <name type="scientific">Prorocentrum cordatum</name>
    <dbReference type="NCBI Taxonomy" id="2364126"/>
    <lineage>
        <taxon>Eukaryota</taxon>
        <taxon>Sar</taxon>
        <taxon>Alveolata</taxon>
        <taxon>Dinophyceae</taxon>
        <taxon>Prorocentrales</taxon>
        <taxon>Prorocentraceae</taxon>
        <taxon>Prorocentrum</taxon>
    </lineage>
</organism>
<reference evidence="1" key="1">
    <citation type="submission" date="2023-10" db="EMBL/GenBank/DDBJ databases">
        <authorList>
            <person name="Chen Y."/>
            <person name="Shah S."/>
            <person name="Dougan E. K."/>
            <person name="Thang M."/>
            <person name="Chan C."/>
        </authorList>
    </citation>
    <scope>NUCLEOTIDE SEQUENCE [LARGE SCALE GENOMIC DNA]</scope>
</reference>
<dbReference type="EMBL" id="CAUYUJ010017561">
    <property type="protein sequence ID" value="CAK0875826.1"/>
    <property type="molecule type" value="Genomic_DNA"/>
</dbReference>
<evidence type="ECO:0000313" key="2">
    <source>
        <dbReference type="Proteomes" id="UP001189429"/>
    </source>
</evidence>
<protein>
    <submittedName>
        <fullName evidence="1">Uncharacterized protein</fullName>
    </submittedName>
</protein>